<dbReference type="EMBL" id="JABSTU010000009">
    <property type="protein sequence ID" value="KAH8021923.1"/>
    <property type="molecule type" value="Genomic_DNA"/>
</dbReference>
<evidence type="ECO:0000313" key="2">
    <source>
        <dbReference type="EMBL" id="KAH8021923.1"/>
    </source>
</evidence>
<proteinExistence type="predicted"/>
<feature type="compositionally biased region" description="Basic and acidic residues" evidence="1">
    <location>
        <begin position="391"/>
        <end position="425"/>
    </location>
</feature>
<evidence type="ECO:0000256" key="1">
    <source>
        <dbReference type="SAM" id="MobiDB-lite"/>
    </source>
</evidence>
<dbReference type="AlphaFoldDB" id="A0A9J6DIV6"/>
<accession>A0A9J6DIV6</accession>
<comment type="caution">
    <text evidence="2">The sequence shown here is derived from an EMBL/GenBank/DDBJ whole genome shotgun (WGS) entry which is preliminary data.</text>
</comment>
<keyword evidence="3" id="KW-1185">Reference proteome</keyword>
<gene>
    <name evidence="2" type="ORF">HPB51_018772</name>
</gene>
<feature type="region of interest" description="Disordered" evidence="1">
    <location>
        <begin position="599"/>
        <end position="642"/>
    </location>
</feature>
<reference evidence="2" key="1">
    <citation type="journal article" date="2020" name="Cell">
        <title>Large-Scale Comparative Analyses of Tick Genomes Elucidate Their Genetic Diversity and Vector Capacities.</title>
        <authorList>
            <consortium name="Tick Genome and Microbiome Consortium (TIGMIC)"/>
            <person name="Jia N."/>
            <person name="Wang J."/>
            <person name="Shi W."/>
            <person name="Du L."/>
            <person name="Sun Y."/>
            <person name="Zhan W."/>
            <person name="Jiang J.F."/>
            <person name="Wang Q."/>
            <person name="Zhang B."/>
            <person name="Ji P."/>
            <person name="Bell-Sakyi L."/>
            <person name="Cui X.M."/>
            <person name="Yuan T.T."/>
            <person name="Jiang B.G."/>
            <person name="Yang W.F."/>
            <person name="Lam T.T."/>
            <person name="Chang Q.C."/>
            <person name="Ding S.J."/>
            <person name="Wang X.J."/>
            <person name="Zhu J.G."/>
            <person name="Ruan X.D."/>
            <person name="Zhao L."/>
            <person name="Wei J.T."/>
            <person name="Ye R.Z."/>
            <person name="Que T.C."/>
            <person name="Du C.H."/>
            <person name="Zhou Y.H."/>
            <person name="Cheng J.X."/>
            <person name="Dai P.F."/>
            <person name="Guo W.B."/>
            <person name="Han X.H."/>
            <person name="Huang E.J."/>
            <person name="Li L.F."/>
            <person name="Wei W."/>
            <person name="Gao Y.C."/>
            <person name="Liu J.Z."/>
            <person name="Shao H.Z."/>
            <person name="Wang X."/>
            <person name="Wang C.C."/>
            <person name="Yang T.C."/>
            <person name="Huo Q.B."/>
            <person name="Li W."/>
            <person name="Chen H.Y."/>
            <person name="Chen S.E."/>
            <person name="Zhou L.G."/>
            <person name="Ni X.B."/>
            <person name="Tian J.H."/>
            <person name="Sheng Y."/>
            <person name="Liu T."/>
            <person name="Pan Y.S."/>
            <person name="Xia L.Y."/>
            <person name="Li J."/>
            <person name="Zhao F."/>
            <person name="Cao W.C."/>
        </authorList>
    </citation>
    <scope>NUCLEOTIDE SEQUENCE</scope>
    <source>
        <strain evidence="2">Rmic-2018</strain>
    </source>
</reference>
<feature type="compositionally biased region" description="Low complexity" evidence="1">
    <location>
        <begin position="601"/>
        <end position="612"/>
    </location>
</feature>
<evidence type="ECO:0000313" key="3">
    <source>
        <dbReference type="Proteomes" id="UP000821866"/>
    </source>
</evidence>
<dbReference type="Proteomes" id="UP000821866">
    <property type="component" value="Chromosome 7"/>
</dbReference>
<protein>
    <submittedName>
        <fullName evidence="2">Uncharacterized protein</fullName>
    </submittedName>
</protein>
<feature type="compositionally biased region" description="Basic and acidic residues" evidence="1">
    <location>
        <begin position="437"/>
        <end position="477"/>
    </location>
</feature>
<dbReference type="VEuPathDB" id="VectorBase:LOC119173922"/>
<feature type="region of interest" description="Disordered" evidence="1">
    <location>
        <begin position="310"/>
        <end position="496"/>
    </location>
</feature>
<feature type="region of interest" description="Disordered" evidence="1">
    <location>
        <begin position="661"/>
        <end position="730"/>
    </location>
</feature>
<feature type="compositionally biased region" description="Low complexity" evidence="1">
    <location>
        <begin position="677"/>
        <end position="707"/>
    </location>
</feature>
<organism evidence="2 3">
    <name type="scientific">Rhipicephalus microplus</name>
    <name type="common">Cattle tick</name>
    <name type="synonym">Boophilus microplus</name>
    <dbReference type="NCBI Taxonomy" id="6941"/>
    <lineage>
        <taxon>Eukaryota</taxon>
        <taxon>Metazoa</taxon>
        <taxon>Ecdysozoa</taxon>
        <taxon>Arthropoda</taxon>
        <taxon>Chelicerata</taxon>
        <taxon>Arachnida</taxon>
        <taxon>Acari</taxon>
        <taxon>Parasitiformes</taxon>
        <taxon>Ixodida</taxon>
        <taxon>Ixodoidea</taxon>
        <taxon>Ixodidae</taxon>
        <taxon>Rhipicephalinae</taxon>
        <taxon>Rhipicephalus</taxon>
        <taxon>Boophilus</taxon>
    </lineage>
</organism>
<name>A0A9J6DIV6_RHIMP</name>
<feature type="compositionally biased region" description="Low complexity" evidence="1">
    <location>
        <begin position="619"/>
        <end position="640"/>
    </location>
</feature>
<feature type="compositionally biased region" description="Acidic residues" evidence="1">
    <location>
        <begin position="323"/>
        <end position="344"/>
    </location>
</feature>
<sequence>MYGEGCVLRNAGLRLTNLRVVRRASKLAKYFGGHLLVSGGPSLSPELWRVAASSVWRATRATLLAAQQLMVCFHAGSENFYGDVGQAKVAVRRDCTCQEADRLRQLCRQVFLLDAQRATLHVASCRVESAPTAVDQECSFIFLLHPPDKDSIPSTSPHPSSYVVRVPFQQLVVGLLSHQILLQTLATLLLESTRFRLPALASVLACPASPARSKQRPGQYRLAGQLEVIPVEQLRSLLSVLEESCGTATDFDERPGLKFLVQKVARCEVAANLFKQAAISWAIQAVVLLELCLGRPAAQPLTMDAVNRLVASSGSPKSRRDEEECCDGGSEDENDEEREIDEEDLRQTVERVKDEVQDPKGGDREGLERNEDRKGEPKGEETTKVGADGDGSVREEVDVSEKAAIKGEGDSKSTQDETVENERVLDTGAGDSLSAGEVKDDSHGGGDKGVERGKEYERVETSGKCGERSRLAKRDGEVSASSSSEDGEDEARAPIDSFEEDKCQWRKRRRRRLRREQRISESLSLRRAKSSLSEASGEDWNPYRRLRSLFADLCAHYARVASPEAKEGAILDRVCDQPIFFLMAQPDTLPDILPDRRVSRADSAGSAAGSEPAPRHPVPLLATDSSSDSSEPEMASESALQPDRVYSIVTERAIQSMVSEYKRRKTRHSMPAPVAPPSAAALRHQRSSVSSVASKKSSLSKGASMGSDEGGAVVENAGTSSPPPLPTEVENQRRSSILKDAEAHAQVWSQLAQSVLELHLSLCEAEFLALVPVFYAGVEVLINCGSSEPELRALIADWLHRVALCLGFSGSLVSSSTSRQHL</sequence>
<feature type="compositionally biased region" description="Basic and acidic residues" evidence="1">
    <location>
        <begin position="345"/>
        <end position="383"/>
    </location>
</feature>
<reference evidence="2" key="2">
    <citation type="submission" date="2021-09" db="EMBL/GenBank/DDBJ databases">
        <authorList>
            <person name="Jia N."/>
            <person name="Wang J."/>
            <person name="Shi W."/>
            <person name="Du L."/>
            <person name="Sun Y."/>
            <person name="Zhan W."/>
            <person name="Jiang J."/>
            <person name="Wang Q."/>
            <person name="Zhang B."/>
            <person name="Ji P."/>
            <person name="Sakyi L.B."/>
            <person name="Cui X."/>
            <person name="Yuan T."/>
            <person name="Jiang B."/>
            <person name="Yang W."/>
            <person name="Lam T.T.-Y."/>
            <person name="Chang Q."/>
            <person name="Ding S."/>
            <person name="Wang X."/>
            <person name="Zhu J."/>
            <person name="Ruan X."/>
            <person name="Zhao L."/>
            <person name="Wei J."/>
            <person name="Que T."/>
            <person name="Du C."/>
            <person name="Cheng J."/>
            <person name="Dai P."/>
            <person name="Han X."/>
            <person name="Huang E."/>
            <person name="Gao Y."/>
            <person name="Liu J."/>
            <person name="Shao H."/>
            <person name="Ye R."/>
            <person name="Li L."/>
            <person name="Wei W."/>
            <person name="Wang X."/>
            <person name="Wang C."/>
            <person name="Huo Q."/>
            <person name="Li W."/>
            <person name="Guo W."/>
            <person name="Chen H."/>
            <person name="Chen S."/>
            <person name="Zhou L."/>
            <person name="Zhou L."/>
            <person name="Ni X."/>
            <person name="Tian J."/>
            <person name="Zhou Y."/>
            <person name="Sheng Y."/>
            <person name="Liu T."/>
            <person name="Pan Y."/>
            <person name="Xia L."/>
            <person name="Li J."/>
            <person name="Zhao F."/>
            <person name="Cao W."/>
        </authorList>
    </citation>
    <scope>NUCLEOTIDE SEQUENCE</scope>
    <source>
        <strain evidence="2">Rmic-2018</strain>
        <tissue evidence="2">Larvae</tissue>
    </source>
</reference>